<dbReference type="PRINTS" id="PR00474">
    <property type="entry name" value="GLU5KINASE"/>
</dbReference>
<keyword evidence="4" id="KW-0067">ATP-binding</keyword>
<dbReference type="GO" id="GO:0005739">
    <property type="term" value="C:mitochondrion"/>
    <property type="evidence" value="ECO:0007669"/>
    <property type="project" value="TreeGrafter"/>
</dbReference>
<evidence type="ECO:0000256" key="1">
    <source>
        <dbReference type="ARBA" id="ARBA00022679"/>
    </source>
</evidence>
<dbReference type="InterPro" id="IPR001057">
    <property type="entry name" value="Glu/AcGlu_kinase"/>
</dbReference>
<dbReference type="GO" id="GO:0016301">
    <property type="term" value="F:kinase activity"/>
    <property type="evidence" value="ECO:0007669"/>
    <property type="project" value="UniProtKB-KW"/>
</dbReference>
<dbReference type="AlphaFoldDB" id="A0A2U3XWN9"/>
<keyword evidence="2" id="KW-0547">Nucleotide-binding</keyword>
<dbReference type="Pfam" id="PF00696">
    <property type="entry name" value="AA_kinase"/>
    <property type="match status" value="1"/>
</dbReference>
<dbReference type="Gene3D" id="3.40.1160.10">
    <property type="entry name" value="Acetylglutamate kinase-like"/>
    <property type="match status" value="1"/>
</dbReference>
<dbReference type="PANTHER" id="PTHR11063:SF8">
    <property type="entry name" value="DELTA-1-PYRROLINE-5-CARBOXYLATE SYNTHASE"/>
    <property type="match status" value="1"/>
</dbReference>
<keyword evidence="3" id="KW-0418">Kinase</keyword>
<dbReference type="Proteomes" id="UP000245341">
    <property type="component" value="Unplaced"/>
</dbReference>
<evidence type="ECO:0000313" key="7">
    <source>
        <dbReference type="RefSeq" id="XP_006735803.1"/>
    </source>
</evidence>
<protein>
    <submittedName>
        <fullName evidence="7">Delta-1-pyrroline-5-carboxylate synthase</fullName>
    </submittedName>
</protein>
<evidence type="ECO:0000259" key="5">
    <source>
        <dbReference type="Pfam" id="PF00696"/>
    </source>
</evidence>
<dbReference type="GeneID" id="102742680"/>
<sequence>MLSQVYCSGSQPFRQRLLPWVQSTALSRSHRVQPSAIRHVRSWSNIPFITVPLNRTHGKSFAHRSELKHAKRIVVKLGSAVVTRGDECGLALGRLASIVEQVSVLQNQGREMMLVTSGAVAFGKQRLRHEILLSQSVRQALHSGQNQLKEMAIPVLEARACAAAGQSGLMALYEAMFTQYSICAAQSPHLKKEDNISAYLRGFSEEVSEKI</sequence>
<dbReference type="InterPro" id="IPR001048">
    <property type="entry name" value="Asp/Glu/Uridylate_kinase"/>
</dbReference>
<dbReference type="STRING" id="9713.A0A2U3XWN9"/>
<dbReference type="CTD" id="5832"/>
<dbReference type="GO" id="GO:0005524">
    <property type="term" value="F:ATP binding"/>
    <property type="evidence" value="ECO:0007669"/>
    <property type="project" value="UniProtKB-KW"/>
</dbReference>
<evidence type="ECO:0000313" key="6">
    <source>
        <dbReference type="Proteomes" id="UP000245341"/>
    </source>
</evidence>
<gene>
    <name evidence="7" type="primary">ALDH18A1</name>
</gene>
<dbReference type="OrthoDB" id="1934954at2759"/>
<dbReference type="PANTHER" id="PTHR11063">
    <property type="entry name" value="GLUTAMATE SEMIALDEHYDE DEHYDROGENASE"/>
    <property type="match status" value="1"/>
</dbReference>
<feature type="domain" description="Aspartate/glutamate/uridylate kinase" evidence="5">
    <location>
        <begin position="71"/>
        <end position="188"/>
    </location>
</feature>
<keyword evidence="1" id="KW-0808">Transferase</keyword>
<keyword evidence="6" id="KW-1185">Reference proteome</keyword>
<evidence type="ECO:0000256" key="2">
    <source>
        <dbReference type="ARBA" id="ARBA00022741"/>
    </source>
</evidence>
<dbReference type="InterPro" id="IPR036393">
    <property type="entry name" value="AceGlu_kinase-like_sf"/>
</dbReference>
<reference evidence="7" key="1">
    <citation type="submission" date="2025-08" db="UniProtKB">
        <authorList>
            <consortium name="RefSeq"/>
        </authorList>
    </citation>
    <scope>IDENTIFICATION</scope>
    <source>
        <tissue evidence="7">Liver</tissue>
    </source>
</reference>
<organism evidence="6 7">
    <name type="scientific">Leptonychotes weddellii</name>
    <name type="common">Weddell seal</name>
    <name type="synonym">Otaria weddellii</name>
    <dbReference type="NCBI Taxonomy" id="9713"/>
    <lineage>
        <taxon>Eukaryota</taxon>
        <taxon>Metazoa</taxon>
        <taxon>Chordata</taxon>
        <taxon>Craniata</taxon>
        <taxon>Vertebrata</taxon>
        <taxon>Euteleostomi</taxon>
        <taxon>Mammalia</taxon>
        <taxon>Eutheria</taxon>
        <taxon>Laurasiatheria</taxon>
        <taxon>Carnivora</taxon>
        <taxon>Caniformia</taxon>
        <taxon>Pinnipedia</taxon>
        <taxon>Phocidae</taxon>
        <taxon>Monachinae</taxon>
        <taxon>Lobodontini</taxon>
        <taxon>Leptonychotes</taxon>
    </lineage>
</organism>
<evidence type="ECO:0000256" key="4">
    <source>
        <dbReference type="ARBA" id="ARBA00022840"/>
    </source>
</evidence>
<accession>A0A2U3XWN9</accession>
<evidence type="ECO:0000256" key="3">
    <source>
        <dbReference type="ARBA" id="ARBA00022777"/>
    </source>
</evidence>
<name>A0A2U3XWN9_LEPWE</name>
<dbReference type="GO" id="GO:0004350">
    <property type="term" value="F:glutamate-5-semialdehyde dehydrogenase activity"/>
    <property type="evidence" value="ECO:0007669"/>
    <property type="project" value="TreeGrafter"/>
</dbReference>
<dbReference type="RefSeq" id="XP_006735803.1">
    <property type="nucleotide sequence ID" value="XM_006735740.2"/>
</dbReference>
<dbReference type="KEGG" id="lww:102742680"/>
<dbReference type="SUPFAM" id="SSF53633">
    <property type="entry name" value="Carbamate kinase-like"/>
    <property type="match status" value="1"/>
</dbReference>
<proteinExistence type="predicted"/>